<evidence type="ECO:0000259" key="2">
    <source>
        <dbReference type="Pfam" id="PF25023"/>
    </source>
</evidence>
<accession>T0YD72</accession>
<dbReference type="InterPro" id="IPR056823">
    <property type="entry name" value="TEN-like_YD-shell"/>
</dbReference>
<feature type="domain" description="Teneurin-like YD-shell" evidence="2">
    <location>
        <begin position="7"/>
        <end position="87"/>
    </location>
</feature>
<dbReference type="Pfam" id="PF25023">
    <property type="entry name" value="TEN_YD-shell"/>
    <property type="match status" value="1"/>
</dbReference>
<gene>
    <name evidence="3" type="ORF">B2A_13257</name>
</gene>
<evidence type="ECO:0000256" key="1">
    <source>
        <dbReference type="ARBA" id="ARBA00022737"/>
    </source>
</evidence>
<dbReference type="Gene3D" id="2.180.10.10">
    <property type="entry name" value="RHS repeat-associated core"/>
    <property type="match status" value="1"/>
</dbReference>
<organism evidence="3">
    <name type="scientific">mine drainage metagenome</name>
    <dbReference type="NCBI Taxonomy" id="410659"/>
    <lineage>
        <taxon>unclassified sequences</taxon>
        <taxon>metagenomes</taxon>
        <taxon>ecological metagenomes</taxon>
    </lineage>
</organism>
<feature type="non-terminal residue" evidence="3">
    <location>
        <position position="88"/>
    </location>
</feature>
<protein>
    <submittedName>
        <fullName evidence="3">YD repeat protein</fullName>
    </submittedName>
</protein>
<dbReference type="NCBIfam" id="TIGR01643">
    <property type="entry name" value="YD_repeat_2x"/>
    <property type="match status" value="1"/>
</dbReference>
<evidence type="ECO:0000313" key="3">
    <source>
        <dbReference type="EMBL" id="EQD33246.1"/>
    </source>
</evidence>
<dbReference type="AlphaFoldDB" id="T0YD72"/>
<reference evidence="3" key="1">
    <citation type="submission" date="2013-08" db="EMBL/GenBank/DDBJ databases">
        <authorList>
            <person name="Mendez C."/>
            <person name="Richter M."/>
            <person name="Ferrer M."/>
            <person name="Sanchez J."/>
        </authorList>
    </citation>
    <scope>NUCLEOTIDE SEQUENCE</scope>
</reference>
<reference evidence="3" key="2">
    <citation type="journal article" date="2014" name="ISME J.">
        <title>Microbial stratification in low pH oxic and suboxic macroscopic growths along an acid mine drainage.</title>
        <authorList>
            <person name="Mendez-Garcia C."/>
            <person name="Mesa V."/>
            <person name="Sprenger R.R."/>
            <person name="Richter M."/>
            <person name="Diez M.S."/>
            <person name="Solano J."/>
            <person name="Bargiela R."/>
            <person name="Golyshina O.V."/>
            <person name="Manteca A."/>
            <person name="Ramos J.L."/>
            <person name="Gallego J.R."/>
            <person name="Llorente I."/>
            <person name="Martins Dos Santos V.A."/>
            <person name="Jensen O.N."/>
            <person name="Pelaez A.I."/>
            <person name="Sanchez J."/>
            <person name="Ferrer M."/>
        </authorList>
    </citation>
    <scope>NUCLEOTIDE SEQUENCE</scope>
</reference>
<comment type="caution">
    <text evidence="3">The sequence shown here is derived from an EMBL/GenBank/DDBJ whole genome shotgun (WGS) entry which is preliminary data.</text>
</comment>
<sequence>MKTPTETITYTYDGLGRRVGKAVNGTLVQGSLYADGLHPLAELDGSGNVVAAFVYGTRPNVPDLMIKGGVTYRIISDPLGSPVEVVDT</sequence>
<dbReference type="InterPro" id="IPR006530">
    <property type="entry name" value="YD"/>
</dbReference>
<proteinExistence type="predicted"/>
<dbReference type="EMBL" id="AUZZ01009592">
    <property type="protein sequence ID" value="EQD33246.1"/>
    <property type="molecule type" value="Genomic_DNA"/>
</dbReference>
<keyword evidence="1" id="KW-0677">Repeat</keyword>
<name>T0YD72_9ZZZZ</name>